<proteinExistence type="predicted"/>
<gene>
    <name evidence="3" type="ORF">E4A49_11055</name>
</gene>
<evidence type="ECO:0008006" key="5">
    <source>
        <dbReference type="Google" id="ProtNLM"/>
    </source>
</evidence>
<evidence type="ECO:0000313" key="3">
    <source>
        <dbReference type="EMBL" id="TFH97941.1"/>
    </source>
</evidence>
<reference evidence="3 4" key="1">
    <citation type="submission" date="2019-03" db="EMBL/GenBank/DDBJ databases">
        <title>Reclassification of Micrococcus aloeverae and Micrococcus yunnanensis as later heterotypic synonyms of Micrococcus luteus.</title>
        <authorList>
            <person name="Huang C.-H."/>
        </authorList>
    </citation>
    <scope>NUCLEOTIDE SEQUENCE [LARGE SCALE GENOMIC DNA]</scope>
    <source>
        <strain evidence="3 4">BCRC 12151</strain>
    </source>
</reference>
<dbReference type="EMBL" id="SPKT01000030">
    <property type="protein sequence ID" value="TFH97941.1"/>
    <property type="molecule type" value="Genomic_DNA"/>
</dbReference>
<keyword evidence="4" id="KW-1185">Reference proteome</keyword>
<feature type="region of interest" description="Disordered" evidence="1">
    <location>
        <begin position="33"/>
        <end position="85"/>
    </location>
</feature>
<evidence type="ECO:0000256" key="2">
    <source>
        <dbReference type="SAM" id="SignalP"/>
    </source>
</evidence>
<dbReference type="Proteomes" id="UP000297477">
    <property type="component" value="Unassembled WGS sequence"/>
</dbReference>
<feature type="chain" id="PRO_5046564193" description="Secreted protein" evidence="2">
    <location>
        <begin position="24"/>
        <end position="85"/>
    </location>
</feature>
<feature type="compositionally biased region" description="Low complexity" evidence="1">
    <location>
        <begin position="33"/>
        <end position="42"/>
    </location>
</feature>
<organism evidence="3 4">
    <name type="scientific">Micrococcus lylae</name>
    <dbReference type="NCBI Taxonomy" id="1273"/>
    <lineage>
        <taxon>Bacteria</taxon>
        <taxon>Bacillati</taxon>
        <taxon>Actinomycetota</taxon>
        <taxon>Actinomycetes</taxon>
        <taxon>Micrococcales</taxon>
        <taxon>Micrococcaceae</taxon>
        <taxon>Micrococcus</taxon>
    </lineage>
</organism>
<comment type="caution">
    <text evidence="3">The sequence shown here is derived from an EMBL/GenBank/DDBJ whole genome shotgun (WGS) entry which is preliminary data.</text>
</comment>
<evidence type="ECO:0000313" key="4">
    <source>
        <dbReference type="Proteomes" id="UP000297477"/>
    </source>
</evidence>
<name>A0ABY2K110_9MICC</name>
<sequence>MKGLVRAVLTVALTMLLSLTLIHAPGAAAASASAGKDATSASLQKKQKTDLDSLGLTPFRRSGGSESRPVARGFGQGDWSDHVEQ</sequence>
<accession>A0ABY2K110</accession>
<protein>
    <recommendedName>
        <fullName evidence="5">Secreted protein</fullName>
    </recommendedName>
</protein>
<feature type="signal peptide" evidence="2">
    <location>
        <begin position="1"/>
        <end position="23"/>
    </location>
</feature>
<keyword evidence="2" id="KW-0732">Signal</keyword>
<evidence type="ECO:0000256" key="1">
    <source>
        <dbReference type="SAM" id="MobiDB-lite"/>
    </source>
</evidence>